<gene>
    <name evidence="2" type="ORF">CAEBREN_14122</name>
</gene>
<sequence>MDLLEGPQNREESETSDISHMPLSSPAPVSSPVPPPHPTVVPRRSSRTTRPPNRLVVNPTKKSYTSLN</sequence>
<accession>G0MA15</accession>
<evidence type="ECO:0000313" key="2">
    <source>
        <dbReference type="EMBL" id="EGT31206.1"/>
    </source>
</evidence>
<reference evidence="3" key="1">
    <citation type="submission" date="2011-07" db="EMBL/GenBank/DDBJ databases">
        <authorList>
            <consortium name="Caenorhabditis brenneri Sequencing and Analysis Consortium"/>
            <person name="Wilson R.K."/>
        </authorList>
    </citation>
    <scope>NUCLEOTIDE SEQUENCE [LARGE SCALE GENOMIC DNA]</scope>
    <source>
        <strain evidence="3">PB2801</strain>
    </source>
</reference>
<dbReference type="Proteomes" id="UP000008068">
    <property type="component" value="Unassembled WGS sequence"/>
</dbReference>
<keyword evidence="3" id="KW-1185">Reference proteome</keyword>
<dbReference type="HOGENOM" id="CLU_2796208_0_0_1"/>
<proteinExistence type="predicted"/>
<protein>
    <submittedName>
        <fullName evidence="2">Uncharacterized protein</fullName>
    </submittedName>
</protein>
<dbReference type="InParanoid" id="G0MA15"/>
<feature type="compositionally biased region" description="Low complexity" evidence="1">
    <location>
        <begin position="40"/>
        <end position="52"/>
    </location>
</feature>
<evidence type="ECO:0000313" key="3">
    <source>
        <dbReference type="Proteomes" id="UP000008068"/>
    </source>
</evidence>
<organism evidence="3">
    <name type="scientific">Caenorhabditis brenneri</name>
    <name type="common">Nematode worm</name>
    <dbReference type="NCBI Taxonomy" id="135651"/>
    <lineage>
        <taxon>Eukaryota</taxon>
        <taxon>Metazoa</taxon>
        <taxon>Ecdysozoa</taxon>
        <taxon>Nematoda</taxon>
        <taxon>Chromadorea</taxon>
        <taxon>Rhabditida</taxon>
        <taxon>Rhabditina</taxon>
        <taxon>Rhabditomorpha</taxon>
        <taxon>Rhabditoidea</taxon>
        <taxon>Rhabditidae</taxon>
        <taxon>Peloderinae</taxon>
        <taxon>Caenorhabditis</taxon>
    </lineage>
</organism>
<dbReference type="AlphaFoldDB" id="G0MA15"/>
<name>G0MA15_CAEBE</name>
<evidence type="ECO:0000256" key="1">
    <source>
        <dbReference type="SAM" id="MobiDB-lite"/>
    </source>
</evidence>
<feature type="region of interest" description="Disordered" evidence="1">
    <location>
        <begin position="1"/>
        <end position="68"/>
    </location>
</feature>
<dbReference type="EMBL" id="GL379787">
    <property type="protein sequence ID" value="EGT31206.1"/>
    <property type="molecule type" value="Genomic_DNA"/>
</dbReference>
<feature type="compositionally biased region" description="Pro residues" evidence="1">
    <location>
        <begin position="29"/>
        <end position="39"/>
    </location>
</feature>